<dbReference type="InterPro" id="IPR007863">
    <property type="entry name" value="Peptidase_M16_C"/>
</dbReference>
<evidence type="ECO:0000313" key="19">
    <source>
        <dbReference type="EMBL" id="MBF5059831.1"/>
    </source>
</evidence>
<evidence type="ECO:0000259" key="16">
    <source>
        <dbReference type="Pfam" id="PF05193"/>
    </source>
</evidence>
<feature type="domain" description="Peptidase M16 middle/third" evidence="17">
    <location>
        <begin position="394"/>
        <end position="681"/>
    </location>
</feature>
<keyword evidence="10" id="KW-0482">Metalloprotease</keyword>
<keyword evidence="6" id="KW-0645">Protease</keyword>
<dbReference type="Proteomes" id="UP001194714">
    <property type="component" value="Unassembled WGS sequence"/>
</dbReference>
<evidence type="ECO:0000256" key="5">
    <source>
        <dbReference type="ARBA" id="ARBA00017565"/>
    </source>
</evidence>
<comment type="caution">
    <text evidence="19">The sequence shown here is derived from an EMBL/GenBank/DDBJ whole genome shotgun (WGS) entry which is preliminary data.</text>
</comment>
<dbReference type="Pfam" id="PF00675">
    <property type="entry name" value="Peptidase_M16"/>
    <property type="match status" value="1"/>
</dbReference>
<accession>A0ABS0B0B1</accession>
<name>A0ABS0B0B1_9BACT</name>
<evidence type="ECO:0000256" key="3">
    <source>
        <dbReference type="ARBA" id="ARBA00007261"/>
    </source>
</evidence>
<dbReference type="InterPro" id="IPR011249">
    <property type="entry name" value="Metalloenz_LuxS/M16"/>
</dbReference>
<dbReference type="Pfam" id="PF05193">
    <property type="entry name" value="Peptidase_M16_C"/>
    <property type="match status" value="1"/>
</dbReference>
<feature type="domain" description="Coenzyme PQQ synthesis protein F-like C-terminal lobe" evidence="18">
    <location>
        <begin position="785"/>
        <end position="879"/>
    </location>
</feature>
<keyword evidence="20" id="KW-1185">Reference proteome</keyword>
<comment type="cofactor">
    <cofactor evidence="1">
        <name>Zn(2+)</name>
        <dbReference type="ChEBI" id="CHEBI:29105"/>
    </cofactor>
</comment>
<feature type="domain" description="Peptidase M16 N-terminal" evidence="15">
    <location>
        <begin position="55"/>
        <end position="181"/>
    </location>
</feature>
<organism evidence="19 20">
    <name type="scientific">Candidatus Neptunichlamydia vexilliferae</name>
    <dbReference type="NCBI Taxonomy" id="1651774"/>
    <lineage>
        <taxon>Bacteria</taxon>
        <taxon>Pseudomonadati</taxon>
        <taxon>Chlamydiota</taxon>
        <taxon>Chlamydiia</taxon>
        <taxon>Parachlamydiales</taxon>
        <taxon>Simkaniaceae</taxon>
        <taxon>Candidatus Neptunichlamydia</taxon>
    </lineage>
</organism>
<dbReference type="InterPro" id="IPR050626">
    <property type="entry name" value="Peptidase_M16"/>
</dbReference>
<keyword evidence="7" id="KW-0479">Metal-binding</keyword>
<evidence type="ECO:0000259" key="15">
    <source>
        <dbReference type="Pfam" id="PF00675"/>
    </source>
</evidence>
<dbReference type="InterPro" id="IPR011765">
    <property type="entry name" value="Pept_M16_N"/>
</dbReference>
<dbReference type="Pfam" id="PF16187">
    <property type="entry name" value="Peptidase_M16_M"/>
    <property type="match status" value="1"/>
</dbReference>
<gene>
    <name evidence="19" type="ORF">NEPTK9_001350</name>
</gene>
<evidence type="ECO:0000256" key="10">
    <source>
        <dbReference type="ARBA" id="ARBA00023049"/>
    </source>
</evidence>
<dbReference type="SUPFAM" id="SSF63411">
    <property type="entry name" value="LuxS/MPP-like metallohydrolase"/>
    <property type="match status" value="4"/>
</dbReference>
<evidence type="ECO:0000259" key="17">
    <source>
        <dbReference type="Pfam" id="PF16187"/>
    </source>
</evidence>
<evidence type="ECO:0000256" key="1">
    <source>
        <dbReference type="ARBA" id="ARBA00001947"/>
    </source>
</evidence>
<evidence type="ECO:0000256" key="11">
    <source>
        <dbReference type="ARBA" id="ARBA00029597"/>
    </source>
</evidence>
<protein>
    <recommendedName>
        <fullName evidence="5">Protease 3</fullName>
        <ecNumber evidence="4">3.4.24.55</ecNumber>
    </recommendedName>
    <alternativeName>
        <fullName evidence="13">Pitrilysin</fullName>
    </alternativeName>
    <alternativeName>
        <fullName evidence="12">Protease III</fullName>
    </alternativeName>
    <alternativeName>
        <fullName evidence="11">Protease pi</fullName>
    </alternativeName>
</protein>
<dbReference type="Gene3D" id="3.30.830.10">
    <property type="entry name" value="Metalloenzyme, LuxS/M16 peptidase-like"/>
    <property type="match status" value="4"/>
</dbReference>
<dbReference type="Pfam" id="PF22456">
    <property type="entry name" value="PqqF-like_C_4"/>
    <property type="match status" value="1"/>
</dbReference>
<evidence type="ECO:0000256" key="2">
    <source>
        <dbReference type="ARBA" id="ARBA00002184"/>
    </source>
</evidence>
<dbReference type="InterPro" id="IPR001431">
    <property type="entry name" value="Pept_M16_Zn_BS"/>
</dbReference>
<comment type="similarity">
    <text evidence="3 14">Belongs to the peptidase M16 family.</text>
</comment>
<evidence type="ECO:0000256" key="9">
    <source>
        <dbReference type="ARBA" id="ARBA00022833"/>
    </source>
</evidence>
<evidence type="ECO:0000256" key="6">
    <source>
        <dbReference type="ARBA" id="ARBA00022670"/>
    </source>
</evidence>
<evidence type="ECO:0000256" key="4">
    <source>
        <dbReference type="ARBA" id="ARBA00012449"/>
    </source>
</evidence>
<sequence length="962" mass="108351">MKFLIALLMTTCLWANISKQAQEIQDQSSLEILTPSLSKRQVAKLRLENGLEAYLISDPGADQSAAALSMEVGSWGDDPNYPGIAHFLEHLLFMGSETYPEESEYEKQVRDNGGVLNAYTAPDRTVYIFSVNNDAFPATLDMFAHMFIDPLFNPSGIGRELHAVDQEHDKNIEHDGAREWMVMKETGNPHHPNASFSTGNSETLGGIPQKDVKRWHRENYSADRAHLTVYSTLPMEELKPLVANTFAAVPKRPVDTLPIKEKLFSEKQEGHVIAIQPVKEVRDLSLNWELPSSYVSNLENRSHTLLGYILGGRHPSSLYSELKKEELIEDVSSGFWRLGKECGLFSINFTLTPKGAAQFEAVIERTFQALNGVKAMGIPPYIFNEAKTMAKIDYEYQSRTAPYHFVSHHAAGMINEPLETYPLKTILPTTYNVEETEAFLSLLKPDTCACFLVASPELTGITPDHKEMWSGAEYAVQEFSEETLTAWANVSPHPEISIPEQNHFIPSDLKLVTQEGTGEMIVTPVPTKLFDEERGTLYFWEDTEYQVPEVSWTLSFATPSIDGSAHQSVLLDLYLYTLDEKLAPTLSFAEAASLNTSCRAGNMKLYLQINGFSEKAPLLLEKVLTTLKSCKMTKEEFELYTTSLKSSYANQGKAMPIAQANEILGNLLFNNAPLHTEKLAALESLTYEEYLTFADHLFKETYTEGMLIGNMTQTDAERVWQMVQEKLGSAPYPKKDHERRQILTLSSFQGPYKVSMQTESLGNAAILLIQEGVVTFPKKAAQLILSQGLQDDFFATLRTKQQTGYITYSGGYEEEDQLYKAFMVQSTTHQPDELIARFELFLETYVKDFEVSLPEGRFEVLRSNVITLLDTPPTNLSAMNANLTHIAFTHKGDFERRKKLIAHLKELTYEEFKTKAITAISRQNPRRIAIMLEGKQPKEKTFRYEGITADTLKAQGTYISLP</sequence>
<dbReference type="PANTHER" id="PTHR43690:SF18">
    <property type="entry name" value="INSULIN-DEGRADING ENZYME-RELATED"/>
    <property type="match status" value="1"/>
</dbReference>
<evidence type="ECO:0000256" key="14">
    <source>
        <dbReference type="RuleBase" id="RU004447"/>
    </source>
</evidence>
<evidence type="ECO:0000256" key="7">
    <source>
        <dbReference type="ARBA" id="ARBA00022723"/>
    </source>
</evidence>
<dbReference type="RefSeq" id="WP_194848139.1">
    <property type="nucleotide sequence ID" value="NZ_JAAEJV010000043.1"/>
</dbReference>
<reference evidence="19 20" key="1">
    <citation type="submission" date="2020-01" db="EMBL/GenBank/DDBJ databases">
        <title>Draft genome sequence of Cand. Neptunochlamydia vexilliferae K9.</title>
        <authorList>
            <person name="Schulz F."/>
            <person name="Koestlbacher S."/>
            <person name="Wascher F."/>
            <person name="Pizzetti I."/>
            <person name="Horn M."/>
        </authorList>
    </citation>
    <scope>NUCLEOTIDE SEQUENCE [LARGE SCALE GENOMIC DNA]</scope>
    <source>
        <strain evidence="19 20">K9</strain>
    </source>
</reference>
<evidence type="ECO:0000256" key="12">
    <source>
        <dbReference type="ARBA" id="ARBA00031184"/>
    </source>
</evidence>
<evidence type="ECO:0000256" key="8">
    <source>
        <dbReference type="ARBA" id="ARBA00022801"/>
    </source>
</evidence>
<feature type="domain" description="Peptidase M16 C-terminal" evidence="16">
    <location>
        <begin position="209"/>
        <end position="388"/>
    </location>
</feature>
<dbReference type="InterPro" id="IPR054734">
    <property type="entry name" value="PqqF-like_C_4"/>
</dbReference>
<evidence type="ECO:0000259" key="18">
    <source>
        <dbReference type="Pfam" id="PF22456"/>
    </source>
</evidence>
<dbReference type="EMBL" id="JAAEJV010000043">
    <property type="protein sequence ID" value="MBF5059831.1"/>
    <property type="molecule type" value="Genomic_DNA"/>
</dbReference>
<dbReference type="PANTHER" id="PTHR43690">
    <property type="entry name" value="NARDILYSIN"/>
    <property type="match status" value="1"/>
</dbReference>
<dbReference type="EC" id="3.4.24.55" evidence="4"/>
<comment type="function">
    <text evidence="2">Endopeptidase that degrades small peptides of less than 7 kDa, such as glucagon and insulin.</text>
</comment>
<dbReference type="InterPro" id="IPR032632">
    <property type="entry name" value="Peptidase_M16_M"/>
</dbReference>
<dbReference type="PROSITE" id="PS00143">
    <property type="entry name" value="INSULINASE"/>
    <property type="match status" value="1"/>
</dbReference>
<evidence type="ECO:0000313" key="20">
    <source>
        <dbReference type="Proteomes" id="UP001194714"/>
    </source>
</evidence>
<evidence type="ECO:0000256" key="13">
    <source>
        <dbReference type="ARBA" id="ARBA00033450"/>
    </source>
</evidence>
<keyword evidence="9" id="KW-0862">Zinc</keyword>
<proteinExistence type="inferred from homology"/>
<keyword evidence="8" id="KW-0378">Hydrolase</keyword>